<evidence type="ECO:0000256" key="6">
    <source>
        <dbReference type="ARBA" id="ARBA00023160"/>
    </source>
</evidence>
<comment type="subcellular location">
    <subcellularLocation>
        <location evidence="7">Cytoplasm</location>
    </subcellularLocation>
</comment>
<dbReference type="PANTHER" id="PTHR20863">
    <property type="entry name" value="ACYL CARRIER PROTEIN"/>
    <property type="match status" value="1"/>
</dbReference>
<dbReference type="NCBIfam" id="NF002148">
    <property type="entry name" value="PRK00982.1-2"/>
    <property type="match status" value="1"/>
</dbReference>
<comment type="caution">
    <text evidence="11">The sequence shown here is derived from an EMBL/GenBank/DDBJ whole genome shotgun (WGS) entry which is preliminary data.</text>
</comment>
<keyword evidence="5 7" id="KW-0443">Lipid metabolism</keyword>
<dbReference type="NCBIfam" id="TIGR00517">
    <property type="entry name" value="acyl_carrier"/>
    <property type="match status" value="1"/>
</dbReference>
<keyword evidence="6 7" id="KW-0275">Fatty acid biosynthesis</keyword>
<name>A0ABS1J0Z5_9FIRM</name>
<evidence type="ECO:0000256" key="9">
    <source>
        <dbReference type="RuleBase" id="RU003545"/>
    </source>
</evidence>
<sequence>MELDKIKEIVAGVLHVDENSITADTKFVDDLGADSLDLTSIVMEIEEQFGIEIPDDAIASIVTVGDAVEKLEEASER</sequence>
<dbReference type="RefSeq" id="WP_208428746.1">
    <property type="nucleotide sequence ID" value="NZ_JAEPRJ010000001.1"/>
</dbReference>
<proteinExistence type="inferred from homology"/>
<evidence type="ECO:0000256" key="2">
    <source>
        <dbReference type="ARBA" id="ARBA00022516"/>
    </source>
</evidence>
<reference evidence="11 12" key="1">
    <citation type="submission" date="2021-01" db="EMBL/GenBank/DDBJ databases">
        <title>Isolation and description of Catonella massiliensis sp. nov., a novel Catonella species, isolated from a stable periodontitis subject.</title>
        <authorList>
            <person name="Antezack A."/>
            <person name="Boxberger M."/>
            <person name="La Scola B."/>
            <person name="Monnet-Corti V."/>
        </authorList>
    </citation>
    <scope>NUCLEOTIDE SEQUENCE [LARGE SCALE GENOMIC DNA]</scope>
    <source>
        <strain evidence="11 12">Marseille-Q4567</strain>
    </source>
</reference>
<dbReference type="PANTHER" id="PTHR20863:SF76">
    <property type="entry name" value="CARRIER DOMAIN-CONTAINING PROTEIN"/>
    <property type="match status" value="1"/>
</dbReference>
<dbReference type="PROSITE" id="PS50075">
    <property type="entry name" value="CARRIER"/>
    <property type="match status" value="1"/>
</dbReference>
<organism evidence="11 12">
    <name type="scientific">Catonella massiliensis</name>
    <dbReference type="NCBI Taxonomy" id="2799636"/>
    <lineage>
        <taxon>Bacteria</taxon>
        <taxon>Bacillati</taxon>
        <taxon>Bacillota</taxon>
        <taxon>Clostridia</taxon>
        <taxon>Lachnospirales</taxon>
        <taxon>Lachnospiraceae</taxon>
        <taxon>Catonella</taxon>
    </lineage>
</organism>
<dbReference type="InterPro" id="IPR009081">
    <property type="entry name" value="PP-bd_ACP"/>
</dbReference>
<evidence type="ECO:0000256" key="5">
    <source>
        <dbReference type="ARBA" id="ARBA00023098"/>
    </source>
</evidence>
<comment type="pathway">
    <text evidence="7 9">Lipid metabolism; fatty acid biosynthesis.</text>
</comment>
<keyword evidence="12" id="KW-1185">Reference proteome</keyword>
<dbReference type="NCBIfam" id="NF002150">
    <property type="entry name" value="PRK00982.1-4"/>
    <property type="match status" value="1"/>
</dbReference>
<dbReference type="Gene3D" id="1.10.1200.10">
    <property type="entry name" value="ACP-like"/>
    <property type="match status" value="1"/>
</dbReference>
<dbReference type="HAMAP" id="MF_01217">
    <property type="entry name" value="Acyl_carrier"/>
    <property type="match status" value="1"/>
</dbReference>
<evidence type="ECO:0000256" key="3">
    <source>
        <dbReference type="ARBA" id="ARBA00022553"/>
    </source>
</evidence>
<dbReference type="InterPro" id="IPR036736">
    <property type="entry name" value="ACP-like_sf"/>
</dbReference>
<comment type="similarity">
    <text evidence="7">Belongs to the acyl carrier protein (ACP) family.</text>
</comment>
<dbReference type="SUPFAM" id="SSF47336">
    <property type="entry name" value="ACP-like"/>
    <property type="match status" value="1"/>
</dbReference>
<keyword evidence="3 7" id="KW-0597">Phosphoprotein</keyword>
<protein>
    <recommendedName>
        <fullName evidence="7 8">Acyl carrier protein</fullName>
        <shortName evidence="7">ACP</shortName>
    </recommendedName>
</protein>
<comment type="function">
    <text evidence="7 9">Carrier of the growing fatty acid chain in fatty acid biosynthesis.</text>
</comment>
<evidence type="ECO:0000256" key="4">
    <source>
        <dbReference type="ARBA" id="ARBA00022832"/>
    </source>
</evidence>
<keyword evidence="2 7" id="KW-0444">Lipid biosynthesis</keyword>
<dbReference type="EMBL" id="JAEPRJ010000001">
    <property type="protein sequence ID" value="MBK5897248.1"/>
    <property type="molecule type" value="Genomic_DNA"/>
</dbReference>
<accession>A0ABS1J0Z5</accession>
<keyword evidence="1 7" id="KW-0596">Phosphopantetheine</keyword>
<comment type="PTM">
    <text evidence="7">4'-phosphopantetheine is transferred from CoA to a specific serine of apo-ACP by AcpS. This modification is essential for activity because fatty acids are bound in thioester linkage to the sulfhydryl of the prosthetic group.</text>
</comment>
<dbReference type="Proteomes" id="UP000604730">
    <property type="component" value="Unassembled WGS sequence"/>
</dbReference>
<keyword evidence="7" id="KW-0963">Cytoplasm</keyword>
<gene>
    <name evidence="7 11" type="primary">acpP</name>
    <name evidence="11" type="ORF">JJN12_05525</name>
</gene>
<evidence type="ECO:0000259" key="10">
    <source>
        <dbReference type="PROSITE" id="PS50075"/>
    </source>
</evidence>
<dbReference type="Pfam" id="PF00550">
    <property type="entry name" value="PP-binding"/>
    <property type="match status" value="1"/>
</dbReference>
<evidence type="ECO:0000256" key="1">
    <source>
        <dbReference type="ARBA" id="ARBA00022450"/>
    </source>
</evidence>
<dbReference type="InterPro" id="IPR003231">
    <property type="entry name" value="ACP"/>
</dbReference>
<evidence type="ECO:0000313" key="12">
    <source>
        <dbReference type="Proteomes" id="UP000604730"/>
    </source>
</evidence>
<evidence type="ECO:0000313" key="11">
    <source>
        <dbReference type="EMBL" id="MBK5897248.1"/>
    </source>
</evidence>
<keyword evidence="4 7" id="KW-0276">Fatty acid metabolism</keyword>
<feature type="domain" description="Carrier" evidence="10">
    <location>
        <begin position="1"/>
        <end position="75"/>
    </location>
</feature>
<evidence type="ECO:0000256" key="8">
    <source>
        <dbReference type="NCBIfam" id="TIGR00517"/>
    </source>
</evidence>
<evidence type="ECO:0000256" key="7">
    <source>
        <dbReference type="HAMAP-Rule" id="MF_01217"/>
    </source>
</evidence>
<comment type="PTM">
    <text evidence="9">4'-phosphopantetheine is transferred from CoA to a specific serine of apo-ACP by acpS.</text>
</comment>
<feature type="modified residue" description="O-(pantetheine 4'-phosphoryl)serine" evidence="7">
    <location>
        <position position="35"/>
    </location>
</feature>